<dbReference type="InterPro" id="IPR057670">
    <property type="entry name" value="SH3_retrovirus"/>
</dbReference>
<feature type="region of interest" description="Disordered" evidence="3">
    <location>
        <begin position="306"/>
        <end position="377"/>
    </location>
</feature>
<dbReference type="PANTHER" id="PTHR42648:SF25">
    <property type="entry name" value="RNA-DIRECTED DNA POLYMERASE"/>
    <property type="match status" value="1"/>
</dbReference>
<dbReference type="InterPro" id="IPR013103">
    <property type="entry name" value="RVT_2"/>
</dbReference>
<keyword evidence="2" id="KW-0378">Hydrolase</keyword>
<reference evidence="5" key="1">
    <citation type="journal article" date="2021" name="bioRxiv">
        <title>Whole Genome Assembly and Annotation of Northern Wild Rice, Zizania palustris L., Supports a Whole Genome Duplication in the Zizania Genus.</title>
        <authorList>
            <person name="Haas M."/>
            <person name="Kono T."/>
            <person name="Macchietto M."/>
            <person name="Millas R."/>
            <person name="McGilp L."/>
            <person name="Shao M."/>
            <person name="Duquette J."/>
            <person name="Hirsch C.N."/>
            <person name="Kimball J."/>
        </authorList>
    </citation>
    <scope>NUCLEOTIDE SEQUENCE</scope>
    <source>
        <tissue evidence="5">Fresh leaf tissue</tissue>
    </source>
</reference>
<keyword evidence="1" id="KW-0479">Metal-binding</keyword>
<dbReference type="CDD" id="cd09272">
    <property type="entry name" value="RNase_HI_RT_Ty1"/>
    <property type="match status" value="1"/>
</dbReference>
<dbReference type="EMBL" id="JAAALK010000285">
    <property type="protein sequence ID" value="KAG8064903.1"/>
    <property type="molecule type" value="Genomic_DNA"/>
</dbReference>
<dbReference type="PROSITE" id="PS50994">
    <property type="entry name" value="INTEGRASE"/>
    <property type="match status" value="1"/>
</dbReference>
<dbReference type="InterPro" id="IPR001584">
    <property type="entry name" value="Integrase_cat-core"/>
</dbReference>
<evidence type="ECO:0000256" key="2">
    <source>
        <dbReference type="ARBA" id="ARBA00022801"/>
    </source>
</evidence>
<dbReference type="GO" id="GO:0016787">
    <property type="term" value="F:hydrolase activity"/>
    <property type="evidence" value="ECO:0007669"/>
    <property type="project" value="UniProtKB-KW"/>
</dbReference>
<feature type="compositionally biased region" description="Low complexity" evidence="3">
    <location>
        <begin position="321"/>
        <end position="334"/>
    </location>
</feature>
<protein>
    <recommendedName>
        <fullName evidence="4">Integrase catalytic domain-containing protein</fullName>
    </recommendedName>
</protein>
<evidence type="ECO:0000259" key="4">
    <source>
        <dbReference type="PROSITE" id="PS50994"/>
    </source>
</evidence>
<dbReference type="Pfam" id="PF25597">
    <property type="entry name" value="SH3_retrovirus"/>
    <property type="match status" value="1"/>
</dbReference>
<evidence type="ECO:0000313" key="5">
    <source>
        <dbReference type="EMBL" id="KAG8064903.1"/>
    </source>
</evidence>
<accession>A0A8J5S5R7</accession>
<organism evidence="5 6">
    <name type="scientific">Zizania palustris</name>
    <name type="common">Northern wild rice</name>
    <dbReference type="NCBI Taxonomy" id="103762"/>
    <lineage>
        <taxon>Eukaryota</taxon>
        <taxon>Viridiplantae</taxon>
        <taxon>Streptophyta</taxon>
        <taxon>Embryophyta</taxon>
        <taxon>Tracheophyta</taxon>
        <taxon>Spermatophyta</taxon>
        <taxon>Magnoliopsida</taxon>
        <taxon>Liliopsida</taxon>
        <taxon>Poales</taxon>
        <taxon>Poaceae</taxon>
        <taxon>BOP clade</taxon>
        <taxon>Oryzoideae</taxon>
        <taxon>Oryzeae</taxon>
        <taxon>Zizaniinae</taxon>
        <taxon>Zizania</taxon>
    </lineage>
</organism>
<dbReference type="Proteomes" id="UP000729402">
    <property type="component" value="Unassembled WGS sequence"/>
</dbReference>
<dbReference type="GO" id="GO:0015074">
    <property type="term" value="P:DNA integration"/>
    <property type="evidence" value="ECO:0007669"/>
    <property type="project" value="InterPro"/>
</dbReference>
<dbReference type="Pfam" id="PF07727">
    <property type="entry name" value="RVT_2"/>
    <property type="match status" value="1"/>
</dbReference>
<evidence type="ECO:0000256" key="3">
    <source>
        <dbReference type="SAM" id="MobiDB-lite"/>
    </source>
</evidence>
<sequence>MVKQKMVRGLPEIDHVDQLCDSCLAGKQRRHSFPAISKYRAANPLELVHADICGPITPETPGGKKLFLLLVDDKSRYMWLLLLSAKSQASDAIIRLQARVEVEAGRKMGTLRTDRGGEFTSRTFADYCAEQGIQRHLTAPYTPQQNGVVERRNQTVLGMARSMLKAMNMPGWFWGEAVLTAIFILNRSLTRSVKGMTPFESWYGFKPPVHFFRVFGCVAHVKVAGDHLKKLDDRSVPMVFIGYEEGTKAYRFFNPKTKRVHISRDAVFDEGRSWSWDEGEGGTHMDGQEPFHVEYTTVTLRRGAVPENVLDRSSPEAPTVSSTPRASSSASNSSLPEGLQNDDAPPTSVSPEPGSGRVLEFATPPPGEPDLDDAHNNQTPLRFRLLDNILGPAENPGVAEREVDDSEDLLLAVGDEPANFEEACREECWRMAMKEEMSSIEQNSTWMLVNLPHGHRPIGLKWVFKVKRNEEGAIVKHKARLVAKGYVQREGVDFDEVFAPVARMESIRMLFAVAAQEGWLVHHMDVKSAFLNGELKEEVYVQQPPGFIAAGHEGKVLKLKKALYGLRQAPRAWNSKLDSSLRSLGFTRCASEHEMYTKGTAATRVVVGVYVDDLIITGVSPADVDDFKSEMRRLFRMSDLGLLSYYLGIEVKQGQHSITLGQAAYAKKLLEKAGMKDCKPCHTPMEVRLKLSTESNTPEVDATSYRSLVGSLRYLVHTRADIAFAVGYVSRFMEKPRQEHLVAVKHLLRYIAGTMDYGVVYPKVTKGDKNLTDYSDSDLGGDVDERKSTSGVIFFLGKLPVSWQSQKQKTMALSTCEAEYMAGAAGACQAVWLVQLLNDITGRVVQPPVLKMDNQSAIALSRNPVLHDRSKHIDTKFHFIRECVDSGKICLEYASTQEQLADVLTKALGRARFCELRDKMGIVKLK</sequence>
<proteinExistence type="predicted"/>
<comment type="caution">
    <text evidence="5">The sequence shown here is derived from an EMBL/GenBank/DDBJ whole genome shotgun (WGS) entry which is preliminary data.</text>
</comment>
<evidence type="ECO:0000313" key="6">
    <source>
        <dbReference type="Proteomes" id="UP000729402"/>
    </source>
</evidence>
<feature type="domain" description="Integrase catalytic" evidence="4">
    <location>
        <begin position="40"/>
        <end position="206"/>
    </location>
</feature>
<dbReference type="GO" id="GO:0046872">
    <property type="term" value="F:metal ion binding"/>
    <property type="evidence" value="ECO:0007669"/>
    <property type="project" value="UniProtKB-KW"/>
</dbReference>
<gene>
    <name evidence="5" type="ORF">GUJ93_ZPchr0004g39485</name>
</gene>
<dbReference type="Pfam" id="PF00665">
    <property type="entry name" value="rve"/>
    <property type="match status" value="1"/>
</dbReference>
<reference evidence="5" key="2">
    <citation type="submission" date="2021-02" db="EMBL/GenBank/DDBJ databases">
        <authorList>
            <person name="Kimball J.A."/>
            <person name="Haas M.W."/>
            <person name="Macchietto M."/>
            <person name="Kono T."/>
            <person name="Duquette J."/>
            <person name="Shao M."/>
        </authorList>
    </citation>
    <scope>NUCLEOTIDE SEQUENCE</scope>
    <source>
        <tissue evidence="5">Fresh leaf tissue</tissue>
    </source>
</reference>
<dbReference type="InterPro" id="IPR039537">
    <property type="entry name" value="Retrotran_Ty1/copia-like"/>
</dbReference>
<dbReference type="OrthoDB" id="783026at2759"/>
<name>A0A8J5S5R7_ZIZPA</name>
<dbReference type="PANTHER" id="PTHR42648">
    <property type="entry name" value="TRANSPOSASE, PUTATIVE-RELATED"/>
    <property type="match status" value="1"/>
</dbReference>
<dbReference type="AlphaFoldDB" id="A0A8J5S5R7"/>
<keyword evidence="6" id="KW-1185">Reference proteome</keyword>
<evidence type="ECO:0000256" key="1">
    <source>
        <dbReference type="ARBA" id="ARBA00022723"/>
    </source>
</evidence>